<organism evidence="3 4">
    <name type="scientific">Actinoplanes philippinensis</name>
    <dbReference type="NCBI Taxonomy" id="35752"/>
    <lineage>
        <taxon>Bacteria</taxon>
        <taxon>Bacillati</taxon>
        <taxon>Actinomycetota</taxon>
        <taxon>Actinomycetes</taxon>
        <taxon>Micromonosporales</taxon>
        <taxon>Micromonosporaceae</taxon>
        <taxon>Actinoplanes</taxon>
    </lineage>
</organism>
<reference evidence="3 4" key="1">
    <citation type="submission" date="2016-10" db="EMBL/GenBank/DDBJ databases">
        <authorList>
            <person name="de Groot N.N."/>
        </authorList>
    </citation>
    <scope>NUCLEOTIDE SEQUENCE [LARGE SCALE GENOMIC DNA]</scope>
    <source>
        <strain evidence="3 4">DSM 43019</strain>
    </source>
</reference>
<gene>
    <name evidence="3" type="ORF">SAMN05421541_104115</name>
</gene>
<evidence type="ECO:0000313" key="4">
    <source>
        <dbReference type="Proteomes" id="UP000199645"/>
    </source>
</evidence>
<dbReference type="EMBL" id="FONV01000004">
    <property type="protein sequence ID" value="SFE86470.1"/>
    <property type="molecule type" value="Genomic_DNA"/>
</dbReference>
<accession>A0A1I2E2M8</accession>
<sequence>MVSGFLVVAGLTGLVVLLAGQGLDRAEKWTSLVGAFVSAGLGLAGLTLGRLTHRQSTSAGGVSRTGAATATGPGSIAISGSRGGSGAVVEDTGDANAEDGGYAVSGEDSSA</sequence>
<dbReference type="Proteomes" id="UP000199645">
    <property type="component" value="Unassembled WGS sequence"/>
</dbReference>
<evidence type="ECO:0000256" key="2">
    <source>
        <dbReference type="SAM" id="Phobius"/>
    </source>
</evidence>
<feature type="transmembrane region" description="Helical" evidence="2">
    <location>
        <begin position="29"/>
        <end position="48"/>
    </location>
</feature>
<keyword evidence="2" id="KW-0812">Transmembrane</keyword>
<keyword evidence="2" id="KW-1133">Transmembrane helix</keyword>
<proteinExistence type="predicted"/>
<keyword evidence="4" id="KW-1185">Reference proteome</keyword>
<dbReference type="AlphaFoldDB" id="A0A1I2E2M8"/>
<evidence type="ECO:0000256" key="1">
    <source>
        <dbReference type="SAM" id="MobiDB-lite"/>
    </source>
</evidence>
<keyword evidence="2" id="KW-0472">Membrane</keyword>
<protein>
    <submittedName>
        <fullName evidence="3">Uncharacterized protein</fullName>
    </submittedName>
</protein>
<name>A0A1I2E2M8_9ACTN</name>
<feature type="region of interest" description="Disordered" evidence="1">
    <location>
        <begin position="55"/>
        <end position="111"/>
    </location>
</feature>
<evidence type="ECO:0000313" key="3">
    <source>
        <dbReference type="EMBL" id="SFE86470.1"/>
    </source>
</evidence>